<reference evidence="5 6" key="1">
    <citation type="journal article" date="2016" name="Nat. Commun.">
        <title>Thousands of microbial genomes shed light on interconnected biogeochemical processes in an aquifer system.</title>
        <authorList>
            <person name="Anantharaman K."/>
            <person name="Brown C.T."/>
            <person name="Hug L.A."/>
            <person name="Sharon I."/>
            <person name="Castelle C.J."/>
            <person name="Probst A.J."/>
            <person name="Thomas B.C."/>
            <person name="Singh A."/>
            <person name="Wilkins M.J."/>
            <person name="Karaoz U."/>
            <person name="Brodie E.L."/>
            <person name="Williams K.H."/>
            <person name="Hubbard S.S."/>
            <person name="Banfield J.F."/>
        </authorList>
    </citation>
    <scope>NUCLEOTIDE SEQUENCE [LARGE SCALE GENOMIC DNA]</scope>
</reference>
<comment type="caution">
    <text evidence="5">The sequence shown here is derived from an EMBL/GenBank/DDBJ whole genome shotgun (WGS) entry which is preliminary data.</text>
</comment>
<feature type="domain" description="Peptidase M16 C-terminal" evidence="4">
    <location>
        <begin position="167"/>
        <end position="345"/>
    </location>
</feature>
<dbReference type="InterPro" id="IPR011765">
    <property type="entry name" value="Pept_M16_N"/>
</dbReference>
<dbReference type="Pfam" id="PF00675">
    <property type="entry name" value="Peptidase_M16"/>
    <property type="match status" value="1"/>
</dbReference>
<evidence type="ECO:0000259" key="4">
    <source>
        <dbReference type="Pfam" id="PF05193"/>
    </source>
</evidence>
<evidence type="ECO:0000259" key="3">
    <source>
        <dbReference type="Pfam" id="PF00675"/>
    </source>
</evidence>
<evidence type="ECO:0000313" key="6">
    <source>
        <dbReference type="Proteomes" id="UP000177579"/>
    </source>
</evidence>
<dbReference type="GO" id="GO:0006508">
    <property type="term" value="P:proteolysis"/>
    <property type="evidence" value="ECO:0007669"/>
    <property type="project" value="InterPro"/>
</dbReference>
<dbReference type="PROSITE" id="PS00143">
    <property type="entry name" value="INSULINASE"/>
    <property type="match status" value="1"/>
</dbReference>
<dbReference type="InterPro" id="IPR011249">
    <property type="entry name" value="Metalloenz_LuxS/M16"/>
</dbReference>
<dbReference type="Proteomes" id="UP000177579">
    <property type="component" value="Unassembled WGS sequence"/>
</dbReference>
<accession>A0A1F5TRI1</accession>
<proteinExistence type="inferred from homology"/>
<name>A0A1F5TRI1_9BACT</name>
<feature type="domain" description="Peptidase M16 N-terminal" evidence="3">
    <location>
        <begin position="20"/>
        <end position="155"/>
    </location>
</feature>
<dbReference type="InterPro" id="IPR050361">
    <property type="entry name" value="MPP/UQCRC_Complex"/>
</dbReference>
<dbReference type="PANTHER" id="PTHR11851:SF49">
    <property type="entry name" value="MITOCHONDRIAL-PROCESSING PEPTIDASE SUBUNIT ALPHA"/>
    <property type="match status" value="1"/>
</dbReference>
<dbReference type="InterPro" id="IPR001431">
    <property type="entry name" value="Pept_M16_Zn_BS"/>
</dbReference>
<dbReference type="Gene3D" id="3.30.830.10">
    <property type="entry name" value="Metalloenzyme, LuxS/M16 peptidase-like"/>
    <property type="match status" value="2"/>
</dbReference>
<comment type="similarity">
    <text evidence="1 2">Belongs to the peptidase M16 family.</text>
</comment>
<dbReference type="InterPro" id="IPR007863">
    <property type="entry name" value="Peptidase_M16_C"/>
</dbReference>
<evidence type="ECO:0000313" key="5">
    <source>
        <dbReference type="EMBL" id="OGF41596.1"/>
    </source>
</evidence>
<protein>
    <recommendedName>
        <fullName evidence="7">Peptidase M16</fullName>
    </recommendedName>
</protein>
<evidence type="ECO:0000256" key="2">
    <source>
        <dbReference type="RuleBase" id="RU004447"/>
    </source>
</evidence>
<dbReference type="PANTHER" id="PTHR11851">
    <property type="entry name" value="METALLOPROTEASE"/>
    <property type="match status" value="1"/>
</dbReference>
<dbReference type="GO" id="GO:0004222">
    <property type="term" value="F:metalloendopeptidase activity"/>
    <property type="evidence" value="ECO:0007669"/>
    <property type="project" value="InterPro"/>
</dbReference>
<dbReference type="AlphaFoldDB" id="A0A1F5TRI1"/>
<gene>
    <name evidence="5" type="ORF">A2531_02645</name>
</gene>
<evidence type="ECO:0000256" key="1">
    <source>
        <dbReference type="ARBA" id="ARBA00007261"/>
    </source>
</evidence>
<dbReference type="Pfam" id="PF05193">
    <property type="entry name" value="Peptidase_M16_C"/>
    <property type="match status" value="1"/>
</dbReference>
<dbReference type="EMBL" id="MFGO01000008">
    <property type="protein sequence ID" value="OGF41596.1"/>
    <property type="molecule type" value="Genomic_DNA"/>
</dbReference>
<organism evidence="5 6">
    <name type="scientific">Candidatus Falkowbacteria bacterium RIFOXYD2_FULL_34_120</name>
    <dbReference type="NCBI Taxonomy" id="1798007"/>
    <lineage>
        <taxon>Bacteria</taxon>
        <taxon>Candidatus Falkowiibacteriota</taxon>
    </lineage>
</organism>
<evidence type="ECO:0008006" key="7">
    <source>
        <dbReference type="Google" id="ProtNLM"/>
    </source>
</evidence>
<dbReference type="SUPFAM" id="SSF63411">
    <property type="entry name" value="LuxS/MPP-like metallohydrolase"/>
    <property type="match status" value="3"/>
</dbReference>
<sequence length="456" mass="51746">MYKVNKLSNGINLITVPMQGTSTATVLVMVGTGSKYENKDNNGISHFLEHMFFKGTKKRPDTMAISGELDGMGVDFNAFTGKEYTGYWIKSSREKLSKSLDILSDMLCNSKMSAAEINREKGVIIEELNMYLDNPMIFVDEIFEQCLYGDTPAGWDTIGTRKNISGFKRKDFTDYLNGQYGANNITIVVAGDIPGGIRMKKIAGEYFQNQILRRRGKNFKEKEKVAENQKKPSFKIEYKKTDQAHLSLGVRTIGYAHPDRVIHKIIALILGGSMSSRLFINLRERQGLAYYVRTDSENYTDSGYMATKAGVPVNQAEKAIQIILNEYKKLKNIKVSNIELKRTKDMIRGKLAIQLESSDAQADWYARQAVLGVALERVKIKGYKRPSKFKIPSNSAGRQNSKFSLVTPEEYLEKIDKVTDEDIQRVAREIFVSERLNLAVIGPFRNFRFPISDFRF</sequence>
<dbReference type="GO" id="GO:0046872">
    <property type="term" value="F:metal ion binding"/>
    <property type="evidence" value="ECO:0007669"/>
    <property type="project" value="InterPro"/>
</dbReference>